<dbReference type="AlphaFoldDB" id="M8D186"/>
<evidence type="ECO:0000259" key="1">
    <source>
        <dbReference type="Pfam" id="PF14237"/>
    </source>
</evidence>
<organism evidence="2 3">
    <name type="scientific">Brevibacillus borstelensis AK1</name>
    <dbReference type="NCBI Taxonomy" id="1300222"/>
    <lineage>
        <taxon>Bacteria</taxon>
        <taxon>Bacillati</taxon>
        <taxon>Bacillota</taxon>
        <taxon>Bacilli</taxon>
        <taxon>Bacillales</taxon>
        <taxon>Paenibacillaceae</taxon>
        <taxon>Brevibacillus</taxon>
    </lineage>
</organism>
<keyword evidence="3" id="KW-1185">Reference proteome</keyword>
<accession>M8D186</accession>
<dbReference type="GeneID" id="89502100"/>
<dbReference type="Pfam" id="PF14237">
    <property type="entry name" value="GYF_2"/>
    <property type="match status" value="1"/>
</dbReference>
<gene>
    <name evidence="2" type="ORF">I532_24919</name>
</gene>
<sequence length="122" mass="14026">MILLWPFVYELAGLLKELQIYISSLQADALPVPFKTGMSQKKKWRLSVKEAGEAEWMIVEGGEIRGPLAANIILWIAETGQIDWETSYVWKRGMKEWLQIGKVSFCRVGREAHSWTRNIESS</sequence>
<comment type="caution">
    <text evidence="2">The sequence shown here is derived from an EMBL/GenBank/DDBJ whole genome shotgun (WGS) entry which is preliminary data.</text>
</comment>
<dbReference type="InterPro" id="IPR025640">
    <property type="entry name" value="GYF_2"/>
</dbReference>
<evidence type="ECO:0000313" key="2">
    <source>
        <dbReference type="EMBL" id="EMT49979.1"/>
    </source>
</evidence>
<dbReference type="PATRIC" id="fig|1300222.3.peg.5228"/>
<proteinExistence type="predicted"/>
<evidence type="ECO:0000313" key="3">
    <source>
        <dbReference type="Proteomes" id="UP000012081"/>
    </source>
</evidence>
<dbReference type="Proteomes" id="UP000012081">
    <property type="component" value="Unassembled WGS sequence"/>
</dbReference>
<name>M8D186_9BACL</name>
<dbReference type="OrthoDB" id="2582266at2"/>
<dbReference type="EMBL" id="APBN01000025">
    <property type="protein sequence ID" value="EMT49979.1"/>
    <property type="molecule type" value="Genomic_DNA"/>
</dbReference>
<dbReference type="STRING" id="1300222.I532_24919"/>
<dbReference type="RefSeq" id="WP_003393172.1">
    <property type="nucleotide sequence ID" value="NZ_APBN01000025.1"/>
</dbReference>
<feature type="domain" description="GYF" evidence="1">
    <location>
        <begin position="56"/>
        <end position="103"/>
    </location>
</feature>
<protein>
    <recommendedName>
        <fullName evidence="1">GYF domain-containing protein</fullName>
    </recommendedName>
</protein>
<reference evidence="2 3" key="1">
    <citation type="submission" date="2013-03" db="EMBL/GenBank/DDBJ databases">
        <title>Assembly of a new bacterial strain Brevibacillus borstelensis AK1.</title>
        <authorList>
            <person name="Rajan I."/>
            <person name="PoliReddy D."/>
            <person name="Sugumar T."/>
            <person name="Rathinam K."/>
            <person name="Alqarawi S."/>
            <person name="Khalil A.B."/>
            <person name="Sivakumar N."/>
        </authorList>
    </citation>
    <scope>NUCLEOTIDE SEQUENCE [LARGE SCALE GENOMIC DNA]</scope>
    <source>
        <strain evidence="2 3">AK1</strain>
    </source>
</reference>